<gene>
    <name evidence="1" type="ORF">SNEC2469_LOCUS7032</name>
</gene>
<reference evidence="1" key="1">
    <citation type="submission" date="2021-02" db="EMBL/GenBank/DDBJ databases">
        <authorList>
            <person name="Dougan E. K."/>
            <person name="Rhodes N."/>
            <person name="Thang M."/>
            <person name="Chan C."/>
        </authorList>
    </citation>
    <scope>NUCLEOTIDE SEQUENCE</scope>
</reference>
<feature type="non-terminal residue" evidence="1">
    <location>
        <position position="146"/>
    </location>
</feature>
<comment type="caution">
    <text evidence="1">The sequence shown here is derived from an EMBL/GenBank/DDBJ whole genome shotgun (WGS) entry which is preliminary data.</text>
</comment>
<keyword evidence="2" id="KW-1185">Reference proteome</keyword>
<evidence type="ECO:0000313" key="1">
    <source>
        <dbReference type="EMBL" id="CAE7287581.1"/>
    </source>
</evidence>
<sequence length="146" mass="16277">MIQDDIHKQQRRDWPAVLDVIPREEEGAVPELVEVVQLPSAIVCGGVSLDLYPRGIQEEFITLPWEIVEAKIQIPLPTEASGIEPVQEARETCDDLLQSISAILSKEDSLRRIGGVEIEDDGAYRNVTLPIAIFLSKESSCRDIIE</sequence>
<dbReference type="Proteomes" id="UP000601435">
    <property type="component" value="Unassembled WGS sequence"/>
</dbReference>
<accession>A0A812N3V2</accession>
<organism evidence="1 2">
    <name type="scientific">Symbiodinium necroappetens</name>
    <dbReference type="NCBI Taxonomy" id="1628268"/>
    <lineage>
        <taxon>Eukaryota</taxon>
        <taxon>Sar</taxon>
        <taxon>Alveolata</taxon>
        <taxon>Dinophyceae</taxon>
        <taxon>Suessiales</taxon>
        <taxon>Symbiodiniaceae</taxon>
        <taxon>Symbiodinium</taxon>
    </lineage>
</organism>
<name>A0A812N3V2_9DINO</name>
<proteinExistence type="predicted"/>
<dbReference type="AlphaFoldDB" id="A0A812N3V2"/>
<protein>
    <submittedName>
        <fullName evidence="1">Uncharacterized protein</fullName>
    </submittedName>
</protein>
<dbReference type="OrthoDB" id="10296454at2759"/>
<evidence type="ECO:0000313" key="2">
    <source>
        <dbReference type="Proteomes" id="UP000601435"/>
    </source>
</evidence>
<dbReference type="EMBL" id="CAJNJA010012067">
    <property type="protein sequence ID" value="CAE7287581.1"/>
    <property type="molecule type" value="Genomic_DNA"/>
</dbReference>